<dbReference type="KEGG" id="mend:L6E24_10115"/>
<evidence type="ECO:0000313" key="2">
    <source>
        <dbReference type="Proteomes" id="UP001060368"/>
    </source>
</evidence>
<gene>
    <name evidence="1" type="ORF">L6E24_10115</name>
</gene>
<name>A0A9E7PKE2_9EURY</name>
<dbReference type="Proteomes" id="UP001060368">
    <property type="component" value="Chromosome"/>
</dbReference>
<sequence length="234" mass="26329">MYGHYSYPFSIESGGIKIDVTEENGLYLYRRECCGEVHDNYIQAKNGSIIINPVEPVNLPSSVTSLLQVKFKNLVVEPQSVVLFYLTFPIEIGVFLHAGKNTELIDVFSVNEQKYSLYGSPTKGTIVSYRESDIYRTIPETDIFKDGVLSLTLINSGKDIANVSSSVFDGWGMKLYYNDNCVSMVAEMNLLHNNTAETTFLNVPLIVGMNKSYEIYTSRKISVTKKSFLMELGY</sequence>
<dbReference type="RefSeq" id="WP_257741868.1">
    <property type="nucleotide sequence ID" value="NZ_CP096115.1"/>
</dbReference>
<dbReference type="AlphaFoldDB" id="A0A9E7PKE2"/>
<accession>A0A9E7PKE2</accession>
<reference evidence="1" key="1">
    <citation type="submission" date="2022-04" db="EMBL/GenBank/DDBJ databases">
        <title>Complete genome of Methanoplanus endosymbiosus DSM 3599.</title>
        <authorList>
            <person name="Chen S.-C."/>
            <person name="You Y.-T."/>
            <person name="Zhou Y.-Z."/>
            <person name="Lai M.-C."/>
        </authorList>
    </citation>
    <scope>NUCLEOTIDE SEQUENCE</scope>
    <source>
        <strain evidence="1">DSM 3599</strain>
    </source>
</reference>
<organism evidence="1 2">
    <name type="scientific">Methanoplanus endosymbiosus</name>
    <dbReference type="NCBI Taxonomy" id="33865"/>
    <lineage>
        <taxon>Archaea</taxon>
        <taxon>Methanobacteriati</taxon>
        <taxon>Methanobacteriota</taxon>
        <taxon>Stenosarchaea group</taxon>
        <taxon>Methanomicrobia</taxon>
        <taxon>Methanomicrobiales</taxon>
        <taxon>Methanomicrobiaceae</taxon>
        <taxon>Methanoplanus</taxon>
    </lineage>
</organism>
<dbReference type="GeneID" id="74308058"/>
<evidence type="ECO:0000313" key="1">
    <source>
        <dbReference type="EMBL" id="UUX91715.1"/>
    </source>
</evidence>
<proteinExistence type="predicted"/>
<protein>
    <submittedName>
        <fullName evidence="1">DUF432 domain-containing protein</fullName>
    </submittedName>
</protein>
<keyword evidence="2" id="KW-1185">Reference proteome</keyword>
<dbReference type="PIRSF" id="PIRSF019202">
    <property type="entry name" value="UCP019202"/>
    <property type="match status" value="1"/>
</dbReference>
<dbReference type="InterPro" id="IPR007366">
    <property type="entry name" value="DUF432"/>
</dbReference>
<dbReference type="Pfam" id="PF04254">
    <property type="entry name" value="DUF432"/>
    <property type="match status" value="1"/>
</dbReference>
<dbReference type="EMBL" id="CP096115">
    <property type="protein sequence ID" value="UUX91715.1"/>
    <property type="molecule type" value="Genomic_DNA"/>
</dbReference>